<sequence>MTAETKLSFGIEYCERFPALLHAMRSTILVSSHNLDGLLIISSNDGCEIQLQVVRMPRVLGVAVNASQTKMAFAAYAQLLRYDRVMKPHEHPVLQSLETKHDSFYYPVQTHVTGFLDTHDIAFGGSNDGESIYLVNTRFNCIATIETGKQFKSVWRPPFISKLVAQDHCHLNGMAMKGGKPEFVSYFSDLDSKLSWQSESSFTGGIMRISDEKVIANELSLPHSPKWHNDSLYFCESGTGSVWCWDVRGLKKVIEVNGFTRGLTLTGKLGFVGLSKIRGARDGSKRFSDMPLLSNTDELSSGIVAFDLRSGEEIATLNFSGVLDQIYDVTIIKGERFPKIFEMDENEVSEIIVYS</sequence>
<dbReference type="InterPro" id="IPR017481">
    <property type="entry name" value="CHP03032"/>
</dbReference>
<evidence type="ECO:0000259" key="1">
    <source>
        <dbReference type="Pfam" id="PF16261"/>
    </source>
</evidence>
<gene>
    <name evidence="2" type="ORF">CWB74_10785</name>
</gene>
<dbReference type="Proteomes" id="UP000305423">
    <property type="component" value="Unassembled WGS sequence"/>
</dbReference>
<organism evidence="2 3">
    <name type="scientific">Pseudoalteromonas piscicida</name>
    <dbReference type="NCBI Taxonomy" id="43662"/>
    <lineage>
        <taxon>Bacteria</taxon>
        <taxon>Pseudomonadati</taxon>
        <taxon>Pseudomonadota</taxon>
        <taxon>Gammaproteobacteria</taxon>
        <taxon>Alteromonadales</taxon>
        <taxon>Pseudoalteromonadaceae</taxon>
        <taxon>Pseudoalteromonas</taxon>
    </lineage>
</organism>
<accession>A0AAQ2ETK6</accession>
<dbReference type="RefSeq" id="WP_017216644.1">
    <property type="nucleotide sequence ID" value="NZ_JASGWW010000001.1"/>
</dbReference>
<proteinExistence type="predicted"/>
<reference evidence="2 3" key="1">
    <citation type="submission" date="2017-12" db="EMBL/GenBank/DDBJ databases">
        <authorList>
            <person name="Paulsen S."/>
            <person name="Gram L.K."/>
        </authorList>
    </citation>
    <scope>NUCLEOTIDE SEQUENCE [LARGE SCALE GENOMIC DNA]</scope>
    <source>
        <strain evidence="2 3">S1607</strain>
    </source>
</reference>
<dbReference type="EMBL" id="PNEL01000025">
    <property type="protein sequence ID" value="TMN77257.1"/>
    <property type="molecule type" value="Genomic_DNA"/>
</dbReference>
<dbReference type="AlphaFoldDB" id="A0AAQ2ETK6"/>
<reference evidence="3" key="2">
    <citation type="submission" date="2019-06" db="EMBL/GenBank/DDBJ databases">
        <title>Co-occurence of chitin degradation, pigmentation and bioactivity in marine Pseudoalteromonas.</title>
        <authorList>
            <person name="Sonnenschein E.C."/>
            <person name="Bech P.K."/>
        </authorList>
    </citation>
    <scope>NUCLEOTIDE SEQUENCE [LARGE SCALE GENOMIC DNA]</scope>
    <source>
        <strain evidence="3">S1607</strain>
    </source>
</reference>
<dbReference type="NCBIfam" id="TIGR03032">
    <property type="entry name" value="TIGR03032 family protein"/>
    <property type="match status" value="1"/>
</dbReference>
<dbReference type="SUPFAM" id="SSF75011">
    <property type="entry name" value="3-carboxy-cis,cis-mucoante lactonizing enzyme"/>
    <property type="match status" value="1"/>
</dbReference>
<evidence type="ECO:0000313" key="2">
    <source>
        <dbReference type="EMBL" id="TMN77257.1"/>
    </source>
</evidence>
<feature type="domain" description="Conserved hypothetical protein CHP03032" evidence="1">
    <location>
        <begin position="16"/>
        <end position="340"/>
    </location>
</feature>
<protein>
    <submittedName>
        <fullName evidence="2">TIGR03032 family protein</fullName>
    </submittedName>
</protein>
<dbReference type="Pfam" id="PF16261">
    <property type="entry name" value="DUF4915"/>
    <property type="match status" value="1"/>
</dbReference>
<evidence type="ECO:0000313" key="3">
    <source>
        <dbReference type="Proteomes" id="UP000305423"/>
    </source>
</evidence>
<name>A0AAQ2ETK6_PSEO7</name>
<comment type="caution">
    <text evidence="2">The sequence shown here is derived from an EMBL/GenBank/DDBJ whole genome shotgun (WGS) entry which is preliminary data.</text>
</comment>